<dbReference type="Pfam" id="PF04773">
    <property type="entry name" value="FecR"/>
    <property type="match status" value="1"/>
</dbReference>
<dbReference type="RefSeq" id="WP_310014380.1">
    <property type="nucleotide sequence ID" value="NZ_JAVDQT010000005.1"/>
</dbReference>
<proteinExistence type="predicted"/>
<sequence length="315" mass="33618">MNEVSEERRLFREAADLAIRLQNDAANPVSVDIVRSWISRSPAHEDAWRRVATLHGMTGKILTDRQRAKTGPNRRSFMAGGLAALTVGGIGSLTLPGLILKAQADHLTSVGEIKTVPLSDGSVVTLGPDSAIGVDYTEKLRGISLLAGMAYFEVVPDNARPFMVVSASFKAKTQAAAFDFSNDADVISVSVDQGLIDITAPGFPADGIKQLGAGEWLQFDPNTSTLNRGNLENAQVAAWRKGMIVAEKETVAALVAKIARWQSGKVIIADRSLGSKIVSGVFDLDDPVRALEAVVRPFGAKLRQVAPFLTVISSV</sequence>
<evidence type="ECO:0000259" key="2">
    <source>
        <dbReference type="Pfam" id="PF04773"/>
    </source>
</evidence>
<organism evidence="4 5">
    <name type="scientific">Brucella pseudogrignonensis</name>
    <dbReference type="NCBI Taxonomy" id="419475"/>
    <lineage>
        <taxon>Bacteria</taxon>
        <taxon>Pseudomonadati</taxon>
        <taxon>Pseudomonadota</taxon>
        <taxon>Alphaproteobacteria</taxon>
        <taxon>Hyphomicrobiales</taxon>
        <taxon>Brucellaceae</taxon>
        <taxon>Brucella/Ochrobactrum group</taxon>
        <taxon>Brucella</taxon>
    </lineage>
</organism>
<dbReference type="Pfam" id="PF16220">
    <property type="entry name" value="DUF4880"/>
    <property type="match status" value="1"/>
</dbReference>
<keyword evidence="1" id="KW-1133">Transmembrane helix</keyword>
<comment type="caution">
    <text evidence="4">The sequence shown here is derived from an EMBL/GenBank/DDBJ whole genome shotgun (WGS) entry which is preliminary data.</text>
</comment>
<dbReference type="Proteomes" id="UP001184614">
    <property type="component" value="Unassembled WGS sequence"/>
</dbReference>
<gene>
    <name evidence="4" type="ORF">J2782_003260</name>
</gene>
<dbReference type="PIRSF" id="PIRSF018266">
    <property type="entry name" value="FecR"/>
    <property type="match status" value="1"/>
</dbReference>
<dbReference type="InterPro" id="IPR006311">
    <property type="entry name" value="TAT_signal"/>
</dbReference>
<keyword evidence="5" id="KW-1185">Reference proteome</keyword>
<keyword evidence="1" id="KW-0472">Membrane</keyword>
<evidence type="ECO:0000313" key="5">
    <source>
        <dbReference type="Proteomes" id="UP001184614"/>
    </source>
</evidence>
<evidence type="ECO:0000256" key="1">
    <source>
        <dbReference type="SAM" id="Phobius"/>
    </source>
</evidence>
<dbReference type="PANTHER" id="PTHR30273:SF2">
    <property type="entry name" value="PROTEIN FECR"/>
    <property type="match status" value="1"/>
</dbReference>
<feature type="transmembrane region" description="Helical" evidence="1">
    <location>
        <begin position="77"/>
        <end position="99"/>
    </location>
</feature>
<dbReference type="PROSITE" id="PS51318">
    <property type="entry name" value="TAT"/>
    <property type="match status" value="1"/>
</dbReference>
<dbReference type="PANTHER" id="PTHR30273">
    <property type="entry name" value="PERIPLASMIC SIGNAL SENSOR AND SIGMA FACTOR ACTIVATOR FECR-RELATED"/>
    <property type="match status" value="1"/>
</dbReference>
<reference evidence="4 5" key="1">
    <citation type="submission" date="2023-07" db="EMBL/GenBank/DDBJ databases">
        <title>Sorghum-associated microbial communities from plants grown in Nebraska, USA.</title>
        <authorList>
            <person name="Schachtman D."/>
        </authorList>
    </citation>
    <scope>NUCLEOTIDE SEQUENCE [LARGE SCALE GENOMIC DNA]</scope>
    <source>
        <strain evidence="4 5">DS1730</strain>
    </source>
</reference>
<evidence type="ECO:0000313" key="4">
    <source>
        <dbReference type="EMBL" id="MDR6433514.1"/>
    </source>
</evidence>
<feature type="domain" description="FecR N-terminal" evidence="3">
    <location>
        <begin position="12"/>
        <end position="54"/>
    </location>
</feature>
<keyword evidence="1 4" id="KW-0812">Transmembrane</keyword>
<dbReference type="InterPro" id="IPR012373">
    <property type="entry name" value="Ferrdict_sens_TM"/>
</dbReference>
<dbReference type="Gene3D" id="2.60.120.1440">
    <property type="match status" value="1"/>
</dbReference>
<accession>A0ABU1MBT8</accession>
<dbReference type="InterPro" id="IPR032623">
    <property type="entry name" value="FecR_N"/>
</dbReference>
<feature type="domain" description="FecR protein" evidence="2">
    <location>
        <begin position="106"/>
        <end position="196"/>
    </location>
</feature>
<dbReference type="EMBL" id="JAVDQT010000005">
    <property type="protein sequence ID" value="MDR6433514.1"/>
    <property type="molecule type" value="Genomic_DNA"/>
</dbReference>
<dbReference type="InterPro" id="IPR006860">
    <property type="entry name" value="FecR"/>
</dbReference>
<protein>
    <submittedName>
        <fullName evidence="4">Transmembrane sensor</fullName>
    </submittedName>
</protein>
<name>A0ABU1MBT8_9HYPH</name>
<evidence type="ECO:0000259" key="3">
    <source>
        <dbReference type="Pfam" id="PF16220"/>
    </source>
</evidence>